<dbReference type="CDD" id="cd15457">
    <property type="entry name" value="NADAR"/>
    <property type="match status" value="1"/>
</dbReference>
<dbReference type="PANTHER" id="PTHR13312">
    <property type="entry name" value="HIV-INDUCED PROTEIN-7-LIKE PROTEASE"/>
    <property type="match status" value="1"/>
</dbReference>
<reference evidence="5 6" key="1">
    <citation type="submission" date="2024-02" db="EMBL/GenBank/DDBJ databases">
        <authorList>
            <person name="Chen Y."/>
            <person name="Shah S."/>
            <person name="Dougan E. K."/>
            <person name="Thang M."/>
            <person name="Chan C."/>
        </authorList>
    </citation>
    <scope>NUCLEOTIDE SEQUENCE [LARGE SCALE GENOMIC DNA]</scope>
</reference>
<protein>
    <recommendedName>
        <fullName evidence="3">Ubiquitin thioesterase OTU</fullName>
        <ecNumber evidence="3">3.4.19.12</ecNumber>
    </recommendedName>
</protein>
<keyword evidence="3" id="KW-0788">Thiol protease</keyword>
<sequence>MGQLCPGPPETMAVPVRRSVPNDNSCLFWAVAYLVEGEVGRAKAKELREVCAQDALQDPDPMTRSLLLGFNSVEEYATWIRNEFHWGGENEILCLAKHYCVEVAVVCCESLQVLTYGSGLPLCSARIYLLYTGQHYDPIVAGAEADLPVEKEQKRQKKGDTSLESGCLEIAKRHVAEAAKKAKQRRAKKIKCGGCGALLSDAEAFAKHCQEVEHDDDFAYDCEEVEVVIEEGDEIPEGTIDLNAEHIYSFSNTGKDPLCHAFPANFTVEGVSFPSMEHFWQASPFLGLNDQLVRQIAAAPLDDAIILAGGESLQGRSDWRDKRQELLELGLQAKAEQNSTFKEALLATGDKTLVFLEADPWAGMTAPGGLATGQNHVGKALMELREKLRSSA</sequence>
<dbReference type="InterPro" id="IPR037238">
    <property type="entry name" value="YbiA-like_sf"/>
</dbReference>
<comment type="caution">
    <text evidence="5">The sequence shown here is derived from an EMBL/GenBank/DDBJ whole genome shotgun (WGS) entry which is preliminary data.</text>
</comment>
<comment type="catalytic activity">
    <reaction evidence="1 3">
        <text>Thiol-dependent hydrolysis of ester, thioester, amide, peptide and isopeptide bonds formed by the C-terminal Gly of ubiquitin (a 76-residue protein attached to proteins as an intracellular targeting signal).</text>
        <dbReference type="EC" id="3.4.19.12"/>
    </reaction>
</comment>
<organism evidence="5 6">
    <name type="scientific">Durusdinium trenchii</name>
    <dbReference type="NCBI Taxonomy" id="1381693"/>
    <lineage>
        <taxon>Eukaryota</taxon>
        <taxon>Sar</taxon>
        <taxon>Alveolata</taxon>
        <taxon>Dinophyceae</taxon>
        <taxon>Suessiales</taxon>
        <taxon>Symbiodiniaceae</taxon>
        <taxon>Durusdinium</taxon>
    </lineage>
</organism>
<evidence type="ECO:0000313" key="5">
    <source>
        <dbReference type="EMBL" id="CAK9063074.1"/>
    </source>
</evidence>
<dbReference type="PROSITE" id="PS00028">
    <property type="entry name" value="ZINC_FINGER_C2H2_1"/>
    <property type="match status" value="1"/>
</dbReference>
<feature type="domain" description="OTU" evidence="4">
    <location>
        <begin position="15"/>
        <end position="142"/>
    </location>
</feature>
<dbReference type="Pfam" id="PF08719">
    <property type="entry name" value="NADAR"/>
    <property type="match status" value="1"/>
</dbReference>
<dbReference type="InterPro" id="IPR012816">
    <property type="entry name" value="NADAR"/>
</dbReference>
<dbReference type="InterPro" id="IPR003323">
    <property type="entry name" value="OTU_dom"/>
</dbReference>
<dbReference type="Proteomes" id="UP001642484">
    <property type="component" value="Unassembled WGS sequence"/>
</dbReference>
<keyword evidence="2 3" id="KW-0378">Hydrolase</keyword>
<gene>
    <name evidence="5" type="ORF">CCMP2556_LOCUS31010</name>
</gene>
<dbReference type="SUPFAM" id="SSF54001">
    <property type="entry name" value="Cysteine proteinases"/>
    <property type="match status" value="1"/>
</dbReference>
<dbReference type="PROSITE" id="PS50802">
    <property type="entry name" value="OTU"/>
    <property type="match status" value="1"/>
</dbReference>
<name>A0ABP0NHN1_9DINO</name>
<evidence type="ECO:0000256" key="2">
    <source>
        <dbReference type="ARBA" id="ARBA00022801"/>
    </source>
</evidence>
<dbReference type="PANTHER" id="PTHR13312:SF0">
    <property type="entry name" value="UBIQUITIN THIOESTERASE OTU1"/>
    <property type="match status" value="1"/>
</dbReference>
<dbReference type="SUPFAM" id="SSF143990">
    <property type="entry name" value="YbiA-like"/>
    <property type="match status" value="1"/>
</dbReference>
<dbReference type="EMBL" id="CAXAMN010021751">
    <property type="protein sequence ID" value="CAK9063074.1"/>
    <property type="molecule type" value="Genomic_DNA"/>
</dbReference>
<evidence type="ECO:0000256" key="1">
    <source>
        <dbReference type="ARBA" id="ARBA00000707"/>
    </source>
</evidence>
<keyword evidence="3" id="KW-0963">Cytoplasm</keyword>
<dbReference type="Gene3D" id="1.10.357.40">
    <property type="entry name" value="YbiA-like"/>
    <property type="match status" value="1"/>
</dbReference>
<keyword evidence="3" id="KW-0645">Protease</keyword>
<dbReference type="InterPro" id="IPR038765">
    <property type="entry name" value="Papain-like_cys_pep_sf"/>
</dbReference>
<keyword evidence="6" id="KW-1185">Reference proteome</keyword>
<proteinExistence type="predicted"/>
<dbReference type="InterPro" id="IPR013087">
    <property type="entry name" value="Znf_C2H2_type"/>
</dbReference>
<evidence type="ECO:0000313" key="6">
    <source>
        <dbReference type="Proteomes" id="UP001642484"/>
    </source>
</evidence>
<dbReference type="Gene3D" id="3.90.70.80">
    <property type="match status" value="1"/>
</dbReference>
<keyword evidence="3" id="KW-0833">Ubl conjugation pathway</keyword>
<comment type="function">
    <text evidence="3">Hydrolase that can remove conjugated ubiquitin from proteins and may therefore play an important regulatory role at the level of protein turnover by preventing degradation.</text>
</comment>
<accession>A0ABP0NHN1</accession>
<evidence type="ECO:0000256" key="3">
    <source>
        <dbReference type="RuleBase" id="RU367104"/>
    </source>
</evidence>
<dbReference type="EC" id="3.4.19.12" evidence="3"/>
<comment type="subcellular location">
    <subcellularLocation>
        <location evidence="3">Cytoplasm</location>
    </subcellularLocation>
</comment>
<evidence type="ECO:0000259" key="4">
    <source>
        <dbReference type="PROSITE" id="PS50802"/>
    </source>
</evidence>
<dbReference type="CDD" id="cd22745">
    <property type="entry name" value="OTU_OTU1"/>
    <property type="match status" value="1"/>
</dbReference>